<dbReference type="InterPro" id="IPR011047">
    <property type="entry name" value="Quinoprotein_ADH-like_sf"/>
</dbReference>
<keyword evidence="6" id="KW-1185">Reference proteome</keyword>
<comment type="subcellular location">
    <subcellularLocation>
        <location evidence="1">Secreted</location>
        <location evidence="1">Extracellular space</location>
        <location evidence="1">Extracellular matrix</location>
    </subcellularLocation>
</comment>
<dbReference type="InterPro" id="IPR002181">
    <property type="entry name" value="Fibrinogen_a/b/g_C_dom"/>
</dbReference>
<dbReference type="KEGG" id="rama:IDM48_08565"/>
<organism evidence="5 6">
    <name type="scientific">Rothia amarae</name>
    <dbReference type="NCBI Taxonomy" id="169480"/>
    <lineage>
        <taxon>Bacteria</taxon>
        <taxon>Bacillati</taxon>
        <taxon>Actinomycetota</taxon>
        <taxon>Actinomycetes</taxon>
        <taxon>Micrococcales</taxon>
        <taxon>Micrococcaceae</taxon>
        <taxon>Rothia</taxon>
    </lineage>
</organism>
<name>A0A7H2BID5_9MICC</name>
<keyword evidence="3" id="KW-0732">Signal</keyword>
<evidence type="ECO:0000256" key="2">
    <source>
        <dbReference type="ARBA" id="ARBA00022530"/>
    </source>
</evidence>
<dbReference type="Gene3D" id="2.60.40.10">
    <property type="entry name" value="Immunoglobulins"/>
    <property type="match status" value="1"/>
</dbReference>
<dbReference type="Pfam" id="PF17164">
    <property type="entry name" value="DUF5122"/>
    <property type="match status" value="1"/>
</dbReference>
<reference evidence="5 6" key="1">
    <citation type="submission" date="2020-09" db="EMBL/GenBank/DDBJ databases">
        <title>Investigation of environmental microbe.</title>
        <authorList>
            <person name="Ou Y."/>
            <person name="Kang Q."/>
        </authorList>
    </citation>
    <scope>NUCLEOTIDE SEQUENCE [LARGE SCALE GENOMIC DNA]</scope>
    <source>
        <strain evidence="5 6">KJZ-9</strain>
    </source>
</reference>
<dbReference type="GO" id="GO:0005975">
    <property type="term" value="P:carbohydrate metabolic process"/>
    <property type="evidence" value="ECO:0007669"/>
    <property type="project" value="UniProtKB-ARBA"/>
</dbReference>
<keyword evidence="2" id="KW-0272">Extracellular matrix</keyword>
<evidence type="ECO:0000259" key="4">
    <source>
        <dbReference type="PROSITE" id="PS51406"/>
    </source>
</evidence>
<dbReference type="PROSITE" id="PS51406">
    <property type="entry name" value="FIBRINOGEN_C_2"/>
    <property type="match status" value="1"/>
</dbReference>
<dbReference type="SUPFAM" id="SSF56496">
    <property type="entry name" value="Fibrinogen C-terminal domain-like"/>
    <property type="match status" value="1"/>
</dbReference>
<dbReference type="InterPro" id="IPR014716">
    <property type="entry name" value="Fibrinogen_a/b/g_C_1"/>
</dbReference>
<dbReference type="AlphaFoldDB" id="A0A7H2BID5"/>
<proteinExistence type="predicted"/>
<dbReference type="InterPro" id="IPR036056">
    <property type="entry name" value="Fibrinogen-like_C"/>
</dbReference>
<dbReference type="Gene3D" id="3.90.215.10">
    <property type="entry name" value="Gamma Fibrinogen, chain A, domain 1"/>
    <property type="match status" value="1"/>
</dbReference>
<dbReference type="InterPro" id="IPR013431">
    <property type="entry name" value="Delta_60_rpt"/>
</dbReference>
<feature type="domain" description="Fibrinogen C-terminal" evidence="4">
    <location>
        <begin position="40"/>
        <end position="96"/>
    </location>
</feature>
<accession>A0A7H2BID5</accession>
<evidence type="ECO:0000256" key="3">
    <source>
        <dbReference type="SAM" id="SignalP"/>
    </source>
</evidence>
<dbReference type="RefSeq" id="WP_190616947.1">
    <property type="nucleotide sequence ID" value="NZ_CP061538.1"/>
</dbReference>
<protein>
    <submittedName>
        <fullName evidence="5">Fibrinogen</fullName>
    </submittedName>
</protein>
<dbReference type="InterPro" id="IPR013783">
    <property type="entry name" value="Ig-like_fold"/>
</dbReference>
<dbReference type="EMBL" id="CP061538">
    <property type="protein sequence ID" value="QNV39431.1"/>
    <property type="molecule type" value="Genomic_DNA"/>
</dbReference>
<dbReference type="SUPFAM" id="SSF50998">
    <property type="entry name" value="Quinoprotein alcohol dehydrogenase-like"/>
    <property type="match status" value="1"/>
</dbReference>
<evidence type="ECO:0000313" key="6">
    <source>
        <dbReference type="Proteomes" id="UP000516421"/>
    </source>
</evidence>
<keyword evidence="2" id="KW-0964">Secreted</keyword>
<dbReference type="Gene3D" id="2.60.120.260">
    <property type="entry name" value="Galactose-binding domain-like"/>
    <property type="match status" value="1"/>
</dbReference>
<evidence type="ECO:0000313" key="5">
    <source>
        <dbReference type="EMBL" id="QNV39431.1"/>
    </source>
</evidence>
<feature type="signal peptide" evidence="3">
    <location>
        <begin position="1"/>
        <end position="29"/>
    </location>
</feature>
<feature type="chain" id="PRO_5028946763" evidence="3">
    <location>
        <begin position="30"/>
        <end position="963"/>
    </location>
</feature>
<evidence type="ECO:0000256" key="1">
    <source>
        <dbReference type="ARBA" id="ARBA00004498"/>
    </source>
</evidence>
<sequence length="963" mass="103417">MKISLRQKMTAAALIALSGISLVALPAQAQPATSPKADGLSSATAAASCYEIKQNDPASKSGSYWLYTPQMSAPAQFYCDQETNGGGWVMIGRGREGWTDTYEGKGNEADIAANPDGTDAFSPVQLKSTTVDALLNGQAPSALDDGVRFYRATDKAGTKWQNSYAHRDQIQNWSWALSSWANWSNISFDNGPTSPWSKTYPGTMDRIAQYSSTVNTILFAGKAAQNWNLGFAFGPSVYGENNATSYIWGATPTAGNAIPFTQVFLRPKLTQSDLKFADIADSGTPANTQRALPNSYSDKMRWRTSNETGTGVVGEHNTLVQAFGQVGNTVFVGGDFKNLVSADGEVVNQQFLAGFDVNTGELVRGFTPIFNGQIKNVIGLPNGKLAVGGEFTEVNGKPAAGLVLLDPATGVTDTSWNIGLENRNTGGVVAVNTLDVQGNYLYVGGTFTHARGNTSSVAAYSKNATRFRLDNGGVDWKWRPLFNGTVNGINASADGKQVFAAGYFSTVGTESAFRLASLNTVDAKLTAQWNWKPSFDEARTPEWSYQFDVQDVGGSVWTGGTEHLISQYTKDNFTRLSSSITKDGGDFQDLSYHNGVVFAGCHCGDGMYQDADSWKNAWNQATNVQQIRLMGAWDAETGKYLPQFNPQLKGFHGNGVWESFTDSNGVLWAGGDIATSLGAYGVQNTVGFARFAPRDSAAPMVPTNLQVSVDNATDKLSWTKSAESGVVYQIIRDNRVVGSTSESTFSLNHQDGARYFVRAMDSAGNISASTPVVLSPVTPSTPATPTPEIISQKVVSTGDQWQYKLGLAALDSSWKDVATTETGWSSGVSTLGWGSSNLATVIDRGDKSPISVYFRKEISVNSLEEVKKFQISTVADDGVVVYLNGKEVGRKNISAQQPTFTTYANTAPSQSSATAAPLVIDVSPNQLVEGSNVIAVETHANWRNSPISFDTQIALDREVRNPQ</sequence>
<dbReference type="NCBIfam" id="NF040941">
    <property type="entry name" value="GGGWT_bact"/>
    <property type="match status" value="1"/>
</dbReference>
<gene>
    <name evidence="5" type="ORF">IDM48_08565</name>
</gene>
<dbReference type="Proteomes" id="UP000516421">
    <property type="component" value="Chromosome"/>
</dbReference>